<dbReference type="PIRSF" id="PIRSF000332">
    <property type="entry name" value="FMO"/>
    <property type="match status" value="1"/>
</dbReference>
<dbReference type="Pfam" id="PF00743">
    <property type="entry name" value="FMO-like"/>
    <property type="match status" value="1"/>
</dbReference>
<dbReference type="Proteomes" id="UP000594262">
    <property type="component" value="Unplaced"/>
</dbReference>
<evidence type="ECO:0000256" key="4">
    <source>
        <dbReference type="ARBA" id="ARBA00022857"/>
    </source>
</evidence>
<dbReference type="InterPro" id="IPR036188">
    <property type="entry name" value="FAD/NAD-bd_sf"/>
</dbReference>
<organism evidence="8 9">
    <name type="scientific">Clytia hemisphaerica</name>
    <dbReference type="NCBI Taxonomy" id="252671"/>
    <lineage>
        <taxon>Eukaryota</taxon>
        <taxon>Metazoa</taxon>
        <taxon>Cnidaria</taxon>
        <taxon>Hydrozoa</taxon>
        <taxon>Hydroidolina</taxon>
        <taxon>Leptothecata</taxon>
        <taxon>Obeliida</taxon>
        <taxon>Clytiidae</taxon>
        <taxon>Clytia</taxon>
    </lineage>
</organism>
<keyword evidence="6" id="KW-0256">Endoplasmic reticulum</keyword>
<dbReference type="EnsemblMetazoa" id="CLYHEMT008388.1">
    <property type="protein sequence ID" value="CLYHEMP008388.1"/>
    <property type="gene ID" value="CLYHEMG008388"/>
</dbReference>
<comment type="similarity">
    <text evidence="1 6 7">Belongs to the FMO family.</text>
</comment>
<protein>
    <recommendedName>
        <fullName evidence="7">Flavin-containing monooxygenase</fullName>
        <ecNumber evidence="7">1.-.-.-</ecNumber>
    </recommendedName>
</protein>
<accession>A0A7M5V6I0</accession>
<dbReference type="GO" id="GO:0004499">
    <property type="term" value="F:N,N-dimethylaniline monooxygenase activity"/>
    <property type="evidence" value="ECO:0007669"/>
    <property type="project" value="UniProtKB-UniRule"/>
</dbReference>
<proteinExistence type="inferred from homology"/>
<comment type="cofactor">
    <cofactor evidence="6 7">
        <name>FAD</name>
        <dbReference type="ChEBI" id="CHEBI:57692"/>
    </cofactor>
</comment>
<keyword evidence="4 6" id="KW-0521">NADP</keyword>
<dbReference type="SUPFAM" id="SSF51905">
    <property type="entry name" value="FAD/NAD(P)-binding domain"/>
    <property type="match status" value="1"/>
</dbReference>
<dbReference type="OrthoDB" id="66881at2759"/>
<dbReference type="PANTHER" id="PTHR23023">
    <property type="entry name" value="DIMETHYLANILINE MONOOXYGENASE"/>
    <property type="match status" value="1"/>
</dbReference>
<keyword evidence="6" id="KW-0472">Membrane</keyword>
<evidence type="ECO:0000256" key="7">
    <source>
        <dbReference type="RuleBase" id="RU361177"/>
    </source>
</evidence>
<dbReference type="InterPro" id="IPR000960">
    <property type="entry name" value="Flavin_mOase"/>
</dbReference>
<dbReference type="InterPro" id="IPR050346">
    <property type="entry name" value="FMO-like"/>
</dbReference>
<dbReference type="AlphaFoldDB" id="A0A7M5V6I0"/>
<keyword evidence="3 6" id="KW-0274">FAD</keyword>
<dbReference type="InterPro" id="IPR020946">
    <property type="entry name" value="Flavin_mOase-like"/>
</dbReference>
<evidence type="ECO:0000256" key="5">
    <source>
        <dbReference type="ARBA" id="ARBA00023002"/>
    </source>
</evidence>
<dbReference type="Gene3D" id="3.50.50.60">
    <property type="entry name" value="FAD/NAD(P)-binding domain"/>
    <property type="match status" value="3"/>
</dbReference>
<keyword evidence="6 7" id="KW-0503">Monooxygenase</keyword>
<evidence type="ECO:0000256" key="6">
    <source>
        <dbReference type="PIRNR" id="PIRNR000332"/>
    </source>
</evidence>
<dbReference type="GO" id="GO:0050661">
    <property type="term" value="F:NADP binding"/>
    <property type="evidence" value="ECO:0007669"/>
    <property type="project" value="InterPro"/>
</dbReference>
<evidence type="ECO:0000256" key="2">
    <source>
        <dbReference type="ARBA" id="ARBA00022630"/>
    </source>
</evidence>
<dbReference type="GeneID" id="136812352"/>
<dbReference type="PRINTS" id="PR00370">
    <property type="entry name" value="FMOXYGENASE"/>
</dbReference>
<sequence length="561" mass="65219">MATVEEVNDVIIIGAGWSGLLSCKYALEEKLSVRVLEKREDIGGVWKFSDDPNVTTVMRNSTTSSSSTVTEISDFPMPESIGEFPKHWDINQYLNDFADEHKLRRYIHFKTTVKRMYKINEIWNIETENHKEYRGKNVIVCSGVHQKANIDLETGLLKNFTGDLRHSGNLKEFAEEHRGKKLMIIGGGETASDIMDEWYPNVDSIIWCIPRGQHFFRKYAKLLPNRKPQALDKASSRALKLVSPHTRSKPGLAWICRWTTNGSITAYQGHGIPEFRNEAPFFHSFINKHAHALDYIDYEKVIPKGPIECVTGNHVIFKDGSSVDVDVIIQCTGYEVSFPFLPKTQQLKPTELYKFVFNPEDPTLSFVGFVRPIVGSIPGIAEMNARWVCRTISGRVPMACKIERHRVIYEDQKFWLEYFDKTSHRIGTLVEGYTYLDDIAKLSHCYPDYWSLFKRNPSAAITAYFAPYNGCSYRLNEPQQEKLALETLKRHSKDTMNFWNPFFILFLRLILFDWFCDILGAVKYRIQTNPRWQTVREWRLMKFLDYVWCTPKRYLFDNVSR</sequence>
<dbReference type="RefSeq" id="XP_066924949.1">
    <property type="nucleotide sequence ID" value="XM_067068848.1"/>
</dbReference>
<dbReference type="GO" id="GO:0005789">
    <property type="term" value="C:endoplasmic reticulum membrane"/>
    <property type="evidence" value="ECO:0007669"/>
    <property type="project" value="UniProtKB-SubCell"/>
</dbReference>
<reference evidence="8" key="1">
    <citation type="submission" date="2021-01" db="UniProtKB">
        <authorList>
            <consortium name="EnsemblMetazoa"/>
        </authorList>
    </citation>
    <scope>IDENTIFICATION</scope>
</reference>
<keyword evidence="5 6" id="KW-0560">Oxidoreductase</keyword>
<dbReference type="EC" id="1.-.-.-" evidence="7"/>
<evidence type="ECO:0000313" key="8">
    <source>
        <dbReference type="EnsemblMetazoa" id="CLYHEMP008388.1"/>
    </source>
</evidence>
<keyword evidence="2 6" id="KW-0285">Flavoprotein</keyword>
<dbReference type="GO" id="GO:0050660">
    <property type="term" value="F:flavin adenine dinucleotide binding"/>
    <property type="evidence" value="ECO:0007669"/>
    <property type="project" value="InterPro"/>
</dbReference>
<name>A0A7M5V6I0_9CNID</name>
<evidence type="ECO:0000256" key="3">
    <source>
        <dbReference type="ARBA" id="ARBA00022827"/>
    </source>
</evidence>
<keyword evidence="9" id="KW-1185">Reference proteome</keyword>
<evidence type="ECO:0000313" key="9">
    <source>
        <dbReference type="Proteomes" id="UP000594262"/>
    </source>
</evidence>
<evidence type="ECO:0000256" key="1">
    <source>
        <dbReference type="ARBA" id="ARBA00009183"/>
    </source>
</evidence>
<comment type="subcellular location">
    <subcellularLocation>
        <location evidence="6">Endoplasmic reticulum membrane</location>
    </subcellularLocation>
</comment>